<feature type="non-terminal residue" evidence="2">
    <location>
        <position position="1"/>
    </location>
</feature>
<evidence type="ECO:0000313" key="2">
    <source>
        <dbReference type="EMBL" id="KIM40036.1"/>
    </source>
</evidence>
<dbReference type="EMBL" id="KN831783">
    <property type="protein sequence ID" value="KIM40036.1"/>
    <property type="molecule type" value="Genomic_DNA"/>
</dbReference>
<accession>A0A0C3C8W5</accession>
<dbReference type="Proteomes" id="UP000053424">
    <property type="component" value="Unassembled WGS sequence"/>
</dbReference>
<feature type="compositionally biased region" description="Basic and acidic residues" evidence="1">
    <location>
        <begin position="91"/>
        <end position="102"/>
    </location>
</feature>
<proteinExistence type="predicted"/>
<feature type="compositionally biased region" description="Basic and acidic residues" evidence="1">
    <location>
        <begin position="59"/>
        <end position="70"/>
    </location>
</feature>
<name>A0A0C3C8W5_HEBCY</name>
<protein>
    <submittedName>
        <fullName evidence="2">Uncharacterized protein</fullName>
    </submittedName>
</protein>
<evidence type="ECO:0000256" key="1">
    <source>
        <dbReference type="SAM" id="MobiDB-lite"/>
    </source>
</evidence>
<dbReference type="HOGENOM" id="CLU_1791459_0_0_1"/>
<evidence type="ECO:0000313" key="3">
    <source>
        <dbReference type="Proteomes" id="UP000053424"/>
    </source>
</evidence>
<reference evidence="2 3" key="1">
    <citation type="submission" date="2014-04" db="EMBL/GenBank/DDBJ databases">
        <authorList>
            <consortium name="DOE Joint Genome Institute"/>
            <person name="Kuo A."/>
            <person name="Gay G."/>
            <person name="Dore J."/>
            <person name="Kohler A."/>
            <person name="Nagy L.G."/>
            <person name="Floudas D."/>
            <person name="Copeland A."/>
            <person name="Barry K.W."/>
            <person name="Cichocki N."/>
            <person name="Veneault-Fourrey C."/>
            <person name="LaButti K."/>
            <person name="Lindquist E.A."/>
            <person name="Lipzen A."/>
            <person name="Lundell T."/>
            <person name="Morin E."/>
            <person name="Murat C."/>
            <person name="Sun H."/>
            <person name="Tunlid A."/>
            <person name="Henrissat B."/>
            <person name="Grigoriev I.V."/>
            <person name="Hibbett D.S."/>
            <person name="Martin F."/>
            <person name="Nordberg H.P."/>
            <person name="Cantor M.N."/>
            <person name="Hua S.X."/>
        </authorList>
    </citation>
    <scope>NUCLEOTIDE SEQUENCE [LARGE SCALE GENOMIC DNA]</scope>
    <source>
        <strain evidence="3">h7</strain>
    </source>
</reference>
<keyword evidence="3" id="KW-1185">Reference proteome</keyword>
<organism evidence="2 3">
    <name type="scientific">Hebeloma cylindrosporum</name>
    <dbReference type="NCBI Taxonomy" id="76867"/>
    <lineage>
        <taxon>Eukaryota</taxon>
        <taxon>Fungi</taxon>
        <taxon>Dikarya</taxon>
        <taxon>Basidiomycota</taxon>
        <taxon>Agaricomycotina</taxon>
        <taxon>Agaricomycetes</taxon>
        <taxon>Agaricomycetidae</taxon>
        <taxon>Agaricales</taxon>
        <taxon>Agaricineae</taxon>
        <taxon>Hymenogastraceae</taxon>
        <taxon>Hebeloma</taxon>
    </lineage>
</organism>
<feature type="region of interest" description="Disordered" evidence="1">
    <location>
        <begin position="1"/>
        <end position="121"/>
    </location>
</feature>
<gene>
    <name evidence="2" type="ORF">M413DRAFT_28574</name>
</gene>
<dbReference type="AlphaFoldDB" id="A0A0C3C8W5"/>
<sequence>NDVRKPNDVGGNPPATSFDGERRHSSSIPSREPNDVARNPPPRRSFAVHPSPTTSFVVVERRVEPSREPNDVAGNPTTTSNPFPRTSTSFDGERTSSRERSDVVGGFAIANGAPSNETRSSRSSVVSFLRNGGNTPALSFLLTRQ</sequence>
<feature type="compositionally biased region" description="Polar residues" evidence="1">
    <location>
        <begin position="75"/>
        <end position="90"/>
    </location>
</feature>
<reference evidence="3" key="2">
    <citation type="submission" date="2015-01" db="EMBL/GenBank/DDBJ databases">
        <title>Evolutionary Origins and Diversification of the Mycorrhizal Mutualists.</title>
        <authorList>
            <consortium name="DOE Joint Genome Institute"/>
            <consortium name="Mycorrhizal Genomics Consortium"/>
            <person name="Kohler A."/>
            <person name="Kuo A."/>
            <person name="Nagy L.G."/>
            <person name="Floudas D."/>
            <person name="Copeland A."/>
            <person name="Barry K.W."/>
            <person name="Cichocki N."/>
            <person name="Veneault-Fourrey C."/>
            <person name="LaButti K."/>
            <person name="Lindquist E.A."/>
            <person name="Lipzen A."/>
            <person name="Lundell T."/>
            <person name="Morin E."/>
            <person name="Murat C."/>
            <person name="Riley R."/>
            <person name="Ohm R."/>
            <person name="Sun H."/>
            <person name="Tunlid A."/>
            <person name="Henrissat B."/>
            <person name="Grigoriev I.V."/>
            <person name="Hibbett D.S."/>
            <person name="Martin F."/>
        </authorList>
    </citation>
    <scope>NUCLEOTIDE SEQUENCE [LARGE SCALE GENOMIC DNA]</scope>
    <source>
        <strain evidence="3">h7</strain>
    </source>
</reference>